<keyword evidence="2" id="KW-0812">Transmembrane</keyword>
<organism evidence="3 4">
    <name type="scientific">Dactylococcopsis salina (strain PCC 8305)</name>
    <name type="common">Myxobactron salinum</name>
    <dbReference type="NCBI Taxonomy" id="13035"/>
    <lineage>
        <taxon>Bacteria</taxon>
        <taxon>Bacillati</taxon>
        <taxon>Cyanobacteriota</taxon>
        <taxon>Cyanophyceae</taxon>
        <taxon>Nodosilineales</taxon>
        <taxon>Cymatolegaceae</taxon>
        <taxon>Dactylococcopsis</taxon>
    </lineage>
</organism>
<dbReference type="STRING" id="13035.Dacsa_3109"/>
<dbReference type="InterPro" id="IPR045584">
    <property type="entry name" value="Pilin-like"/>
</dbReference>
<protein>
    <recommendedName>
        <fullName evidence="5">Prepilin-type N-terminal cleavage/methylation domain-containing protein</fullName>
    </recommendedName>
</protein>
<dbReference type="SUPFAM" id="SSF54523">
    <property type="entry name" value="Pili subunits"/>
    <property type="match status" value="1"/>
</dbReference>
<keyword evidence="2" id="KW-1133">Transmembrane helix</keyword>
<dbReference type="HOGENOM" id="CLU_104622_1_0_3"/>
<evidence type="ECO:0000313" key="4">
    <source>
        <dbReference type="Proteomes" id="UP000010482"/>
    </source>
</evidence>
<proteinExistence type="predicted"/>
<keyword evidence="2" id="KW-0472">Membrane</keyword>
<feature type="transmembrane region" description="Helical" evidence="2">
    <location>
        <begin position="20"/>
        <end position="42"/>
    </location>
</feature>
<dbReference type="Proteomes" id="UP000010482">
    <property type="component" value="Chromosome"/>
</dbReference>
<sequence>MTNNPAICSLSSEGFTLLEVITITIIFGILAAVAVPSWLGLIQVQRLNTAKSELFQEMRIAQQKAKAERNRWQVTFREENNILQWRTDASSSNNICDQTTGWKSLDSGVTLDEDNMTFRSLDDCWRVQFDDRGRAIGADGFYTGRITLEAQNINEKRCIYISTFLGAMREDKNQECE</sequence>
<name>K9YZU4_DACS8</name>
<keyword evidence="4" id="KW-1185">Reference proteome</keyword>
<accession>K9YZU4</accession>
<keyword evidence="1" id="KW-0175">Coiled coil</keyword>
<evidence type="ECO:0000313" key="3">
    <source>
        <dbReference type="EMBL" id="AFZ51638.1"/>
    </source>
</evidence>
<dbReference type="PROSITE" id="PS00409">
    <property type="entry name" value="PROKAR_NTER_METHYL"/>
    <property type="match status" value="1"/>
</dbReference>
<gene>
    <name evidence="3" type="ORF">Dacsa_3109</name>
</gene>
<evidence type="ECO:0000256" key="2">
    <source>
        <dbReference type="SAM" id="Phobius"/>
    </source>
</evidence>
<feature type="coiled-coil region" evidence="1">
    <location>
        <begin position="44"/>
        <end position="71"/>
    </location>
</feature>
<dbReference type="InterPro" id="IPR012902">
    <property type="entry name" value="N_methyl_site"/>
</dbReference>
<dbReference type="AlphaFoldDB" id="K9YZU4"/>
<dbReference type="EMBL" id="CP003944">
    <property type="protein sequence ID" value="AFZ51638.1"/>
    <property type="molecule type" value="Genomic_DNA"/>
</dbReference>
<dbReference type="eggNOG" id="COG4970">
    <property type="taxonomic scope" value="Bacteria"/>
</dbReference>
<dbReference type="KEGG" id="dsl:Dacsa_3109"/>
<evidence type="ECO:0000256" key="1">
    <source>
        <dbReference type="SAM" id="Coils"/>
    </source>
</evidence>
<dbReference type="Gene3D" id="3.30.700.10">
    <property type="entry name" value="Glycoprotein, Type 4 Pilin"/>
    <property type="match status" value="1"/>
</dbReference>
<reference evidence="3" key="1">
    <citation type="submission" date="2012-04" db="EMBL/GenBank/DDBJ databases">
        <title>Finished genome of Dactylococcopsis salina PCC 8305.</title>
        <authorList>
            <consortium name="US DOE Joint Genome Institute"/>
            <person name="Gugger M."/>
            <person name="Coursin T."/>
            <person name="Rippka R."/>
            <person name="Tandeau De Marsac N."/>
            <person name="Huntemann M."/>
            <person name="Wei C.-L."/>
            <person name="Han J."/>
            <person name="Detter J.C."/>
            <person name="Han C."/>
            <person name="Tapia R."/>
            <person name="Daligault H."/>
            <person name="Chen A."/>
            <person name="Krypides N."/>
            <person name="Mavromatis K."/>
            <person name="Markowitz V."/>
            <person name="Szeto E."/>
            <person name="Ivanova N."/>
            <person name="Ovchinnikova G."/>
            <person name="Pagani I."/>
            <person name="Pati A."/>
            <person name="Goodwin L."/>
            <person name="Peters L."/>
            <person name="Pitluck S."/>
            <person name="Woyke T."/>
            <person name="Kerfeld C."/>
        </authorList>
    </citation>
    <scope>NUCLEOTIDE SEQUENCE [LARGE SCALE GENOMIC DNA]</scope>
    <source>
        <strain evidence="3">PCC 8305</strain>
    </source>
</reference>
<evidence type="ECO:0008006" key="5">
    <source>
        <dbReference type="Google" id="ProtNLM"/>
    </source>
</evidence>